<dbReference type="InterPro" id="IPR036273">
    <property type="entry name" value="CRAL/TRIO_N_dom_sf"/>
</dbReference>
<dbReference type="InterPro" id="IPR001251">
    <property type="entry name" value="CRAL-TRIO_dom"/>
</dbReference>
<name>G3BAG9_CANTC</name>
<dbReference type="SUPFAM" id="SSF52087">
    <property type="entry name" value="CRAL/TRIO domain"/>
    <property type="match status" value="1"/>
</dbReference>
<accession>G3BAG9</accession>
<dbReference type="InterPro" id="IPR052432">
    <property type="entry name" value="PITP/CRAL-TRIO"/>
</dbReference>
<gene>
    <name evidence="2" type="ORF">CANTEDRAFT_115513</name>
</gene>
<dbReference type="Gene3D" id="3.40.525.10">
    <property type="entry name" value="CRAL-TRIO lipid binding domain"/>
    <property type="match status" value="1"/>
</dbReference>
<sequence length="565" mass="64828">MSSGHHAGEKPGRIQSINADQEIVLKQVWAYIFRFFGYQLEIDDEDLAYKECFVSSTRCTQLTDSGFGGLNYGLVRTGTKDSTTSSHISHKTSASTYSTLNKKKKSGILKRGGNKKIEVQEVRAPATSKRMKYIQSNSSFEKYTGIAIDPKVAYVYNNFYKSTFENSEDYMSDNEDYGEVDDDDVSISSFFTAETYVDEPDMKAFVSAVASSMNKSASASYLVEEIKVKPNTSLVSGINKYDPKRLHPGVFGSLRNDAFDNYILRFVRARKFKTEDSMHMIFKALDWRTSEDYRPNEWENEGDAPSYLSGKNPGFIRNYTSQKSFVRGHDKERSPIFFFFAKKHLISESPLADTQRFAVCTIESCRLFLRDITDSVDTCSIVFDLTGFSLKNADYNAIKFLAEVFEAYYPECLGKVLIFNAPWIFSTVWNVIKNWLDPVVASKIHFAKDFKELNKFIDREWIPKSMGGDDDYDGEYPVPTERDGHFMKQRDGDFSRLMRKRDEVILKFLSTTKKWIEATDPEISDKYLQDKINLCGELAYTYIQLDPYLRYPGFYDRNGSLQVSC</sequence>
<dbReference type="HOGENOM" id="CLU_016665_2_1_1"/>
<dbReference type="InterPro" id="IPR036865">
    <property type="entry name" value="CRAL-TRIO_dom_sf"/>
</dbReference>
<dbReference type="EMBL" id="GL996527">
    <property type="protein sequence ID" value="EGV62764.1"/>
    <property type="molecule type" value="Genomic_DNA"/>
</dbReference>
<dbReference type="PANTHER" id="PTHR46590:SF1">
    <property type="entry name" value="PHOSPHATIDYLINOSITOL TRANSFER PROTEIN CSR1"/>
    <property type="match status" value="1"/>
</dbReference>
<dbReference type="PANTHER" id="PTHR46590">
    <property type="entry name" value="PHOSPHATIDYLINOSITOL TRANSFER PROTEIN CSR1-RELATED"/>
    <property type="match status" value="1"/>
</dbReference>
<proteinExistence type="predicted"/>
<dbReference type="Pfam" id="PF00650">
    <property type="entry name" value="CRAL_TRIO"/>
    <property type="match status" value="1"/>
</dbReference>
<keyword evidence="3" id="KW-1185">Reference proteome</keyword>
<dbReference type="CDD" id="cd00170">
    <property type="entry name" value="SEC14"/>
    <property type="match status" value="1"/>
</dbReference>
<dbReference type="GeneID" id="18247900"/>
<reference evidence="2 3" key="1">
    <citation type="journal article" date="2011" name="Proc. Natl. Acad. Sci. U.S.A.">
        <title>Comparative genomics of xylose-fermenting fungi for enhanced biofuel production.</title>
        <authorList>
            <person name="Wohlbach D.J."/>
            <person name="Kuo A."/>
            <person name="Sato T.K."/>
            <person name="Potts K.M."/>
            <person name="Salamov A.A."/>
            <person name="LaButti K.M."/>
            <person name="Sun H."/>
            <person name="Clum A."/>
            <person name="Pangilinan J.L."/>
            <person name="Lindquist E.A."/>
            <person name="Lucas S."/>
            <person name="Lapidus A."/>
            <person name="Jin M."/>
            <person name="Gunawan C."/>
            <person name="Balan V."/>
            <person name="Dale B.E."/>
            <person name="Jeffries T.W."/>
            <person name="Zinkel R."/>
            <person name="Barry K.W."/>
            <person name="Grigoriev I.V."/>
            <person name="Gasch A.P."/>
        </authorList>
    </citation>
    <scope>NUCLEOTIDE SEQUENCE [LARGE SCALE GENOMIC DNA]</scope>
    <source>
        <strain evidence="2">ATCC 10573</strain>
        <strain evidence="3">ATCC 10573 / BCRC 21748 / CBS 615 / JCM 9827 / NBRC 10315 / NRRL Y-1498 / VKM Y-70</strain>
    </source>
</reference>
<dbReference type="eggNOG" id="KOG1470">
    <property type="taxonomic scope" value="Eukaryota"/>
</dbReference>
<dbReference type="EMBL" id="GL996527">
    <property type="protein sequence ID" value="EGV62765.1"/>
    <property type="molecule type" value="Genomic_DNA"/>
</dbReference>
<dbReference type="SUPFAM" id="SSF46938">
    <property type="entry name" value="CRAL/TRIO N-terminal domain"/>
    <property type="match status" value="1"/>
</dbReference>
<dbReference type="OrthoDB" id="43460at2759"/>
<organism evidence="3">
    <name type="scientific">Candida tenuis (strain ATCC 10573 / BCRC 21748 / CBS 615 / JCM 9827 / NBRC 10315 / NRRL Y-1498 / VKM Y-70)</name>
    <name type="common">Yeast</name>
    <name type="synonym">Yamadazyma tenuis</name>
    <dbReference type="NCBI Taxonomy" id="590646"/>
    <lineage>
        <taxon>Eukaryota</taxon>
        <taxon>Fungi</taxon>
        <taxon>Dikarya</taxon>
        <taxon>Ascomycota</taxon>
        <taxon>Saccharomycotina</taxon>
        <taxon>Pichiomycetes</taxon>
        <taxon>Debaryomycetaceae</taxon>
        <taxon>Yamadazyma</taxon>
    </lineage>
</organism>
<dbReference type="PROSITE" id="PS50191">
    <property type="entry name" value="CRAL_TRIO"/>
    <property type="match status" value="1"/>
</dbReference>
<dbReference type="Proteomes" id="UP000000707">
    <property type="component" value="Unassembled WGS sequence"/>
</dbReference>
<dbReference type="SMART" id="SM00516">
    <property type="entry name" value="SEC14"/>
    <property type="match status" value="1"/>
</dbReference>
<feature type="domain" description="CRAL-TRIO" evidence="1">
    <location>
        <begin position="312"/>
        <end position="474"/>
    </location>
</feature>
<dbReference type="AlphaFoldDB" id="G3BAG9"/>
<protein>
    <recommendedName>
        <fullName evidence="1">CRAL-TRIO domain-containing protein</fullName>
    </recommendedName>
</protein>
<evidence type="ECO:0000313" key="2">
    <source>
        <dbReference type="EMBL" id="EGV62765.1"/>
    </source>
</evidence>
<evidence type="ECO:0000259" key="1">
    <source>
        <dbReference type="PROSITE" id="PS50191"/>
    </source>
</evidence>
<evidence type="ECO:0000313" key="3">
    <source>
        <dbReference type="Proteomes" id="UP000000707"/>
    </source>
</evidence>
<dbReference type="KEGG" id="cten:18247900"/>